<name>A0A7Y7U5L5_9BACT</name>
<protein>
    <submittedName>
        <fullName evidence="1">Uncharacterized protein</fullName>
    </submittedName>
</protein>
<organism evidence="1 2">
    <name type="scientific">Hymenobacter lapidiphilus</name>
    <dbReference type="NCBI Taxonomy" id="2608003"/>
    <lineage>
        <taxon>Bacteria</taxon>
        <taxon>Pseudomonadati</taxon>
        <taxon>Bacteroidota</taxon>
        <taxon>Cytophagia</taxon>
        <taxon>Cytophagales</taxon>
        <taxon>Hymenobacteraceae</taxon>
        <taxon>Hymenobacter</taxon>
    </lineage>
</organism>
<evidence type="ECO:0000313" key="1">
    <source>
        <dbReference type="EMBL" id="NVO31588.1"/>
    </source>
</evidence>
<evidence type="ECO:0000313" key="2">
    <source>
        <dbReference type="Proteomes" id="UP000565521"/>
    </source>
</evidence>
<comment type="caution">
    <text evidence="1">The sequence shown here is derived from an EMBL/GenBank/DDBJ whole genome shotgun (WGS) entry which is preliminary data.</text>
</comment>
<keyword evidence="2" id="KW-1185">Reference proteome</keyword>
<reference evidence="1 2" key="1">
    <citation type="submission" date="2020-05" db="EMBL/GenBank/DDBJ databases">
        <title>Hymenobacter terrestris sp. nov. and Hymenobacter lapidiphilus sp. nov., isolated from regoliths in Antarctica.</title>
        <authorList>
            <person name="Sedlacek I."/>
            <person name="Pantucek R."/>
            <person name="Zeman M."/>
            <person name="Holochova P."/>
            <person name="Kralova S."/>
            <person name="Stankova E."/>
            <person name="Sedo O."/>
            <person name="Micenkova L."/>
            <person name="Svec P."/>
            <person name="Gupta V."/>
            <person name="Sood U."/>
            <person name="Korpole U.S."/>
            <person name="Lal R."/>
        </authorList>
    </citation>
    <scope>NUCLEOTIDE SEQUENCE [LARGE SCALE GENOMIC DNA]</scope>
    <source>
        <strain evidence="1 2">P5342</strain>
    </source>
</reference>
<dbReference type="EMBL" id="JABKAU010000015">
    <property type="protein sequence ID" value="NVO31588.1"/>
    <property type="molecule type" value="Genomic_DNA"/>
</dbReference>
<dbReference type="AlphaFoldDB" id="A0A7Y7U5L5"/>
<sequence>MIKTDKDLAASLRSNISLSRPGQQNVSFKELVAEDNAIKSRGTESFTNKFVAAVANQNAHRTTSSVVTTTGNELLNTLVEDGAQIYFPYEELYPSYSEEITVAYDPIDNADVSTGFQYNANGELVEVTVNDLYAQQHPTLIVMEDAAAYVLPDTQLQVMRPTAIGDTVNEVYVGAVRLTKNMDGLFDGNNEVVFVRSDTFIRLNATGQVESGSKGYITKNADVRRYDASNKRWVDKNIFFDSDWDRTEQS</sequence>
<proteinExistence type="predicted"/>
<dbReference type="RefSeq" id="WP_176908486.1">
    <property type="nucleotide sequence ID" value="NZ_JABKAU010000015.1"/>
</dbReference>
<accession>A0A7Y7U5L5</accession>
<gene>
    <name evidence="1" type="ORF">HW554_10235</name>
</gene>
<dbReference type="Proteomes" id="UP000565521">
    <property type="component" value="Unassembled WGS sequence"/>
</dbReference>